<evidence type="ECO:0000313" key="8">
    <source>
        <dbReference type="Proteomes" id="UP000507979"/>
    </source>
</evidence>
<feature type="transmembrane region" description="Helical" evidence="6">
    <location>
        <begin position="6"/>
        <end position="29"/>
    </location>
</feature>
<keyword evidence="3 6" id="KW-0812">Transmembrane</keyword>
<sequence length="202" mass="21831">MTGWEVWMAFVGYAVPMIISPGPGNTLLATAGGRYGLRGSVPFWVGFEAANLALCALYGLGLGGALHEHPQIHVVLKWMGVLYLLYLAWGFFRASARPASQAADTRPLGFVDGFICVILNPKIHSMIAVMFAQFLMPGVSLSLQVGRLSAAFVILGLFCHFPWIYGGKVILGRFNSPQALRIQARVFGSAMLLVALYVVLNG</sequence>
<reference evidence="7 8" key="1">
    <citation type="submission" date="2020-04" db="EMBL/GenBank/DDBJ databases">
        <authorList>
            <person name="De Canck E."/>
        </authorList>
    </citation>
    <scope>NUCLEOTIDE SEQUENCE [LARGE SCALE GENOMIC DNA]</scope>
    <source>
        <strain evidence="7 8">LMG 26845</strain>
    </source>
</reference>
<feature type="transmembrane region" description="Helical" evidence="6">
    <location>
        <begin position="113"/>
        <end position="136"/>
    </location>
</feature>
<evidence type="ECO:0000256" key="6">
    <source>
        <dbReference type="SAM" id="Phobius"/>
    </source>
</evidence>
<feature type="transmembrane region" description="Helical" evidence="6">
    <location>
        <begin position="41"/>
        <end position="60"/>
    </location>
</feature>
<comment type="subcellular location">
    <subcellularLocation>
        <location evidence="1">Cell membrane</location>
        <topology evidence="1">Multi-pass membrane protein</topology>
    </subcellularLocation>
</comment>
<keyword evidence="2" id="KW-1003">Cell membrane</keyword>
<name>A0A6J5AW90_9BURK</name>
<dbReference type="GO" id="GO:0015171">
    <property type="term" value="F:amino acid transmembrane transporter activity"/>
    <property type="evidence" value="ECO:0007669"/>
    <property type="project" value="TreeGrafter"/>
</dbReference>
<dbReference type="InterPro" id="IPR001123">
    <property type="entry name" value="LeuE-type"/>
</dbReference>
<keyword evidence="4 6" id="KW-1133">Transmembrane helix</keyword>
<accession>A0A6J5AW90</accession>
<feature type="transmembrane region" description="Helical" evidence="6">
    <location>
        <begin position="148"/>
        <end position="170"/>
    </location>
</feature>
<dbReference type="PANTHER" id="PTHR30086:SF20">
    <property type="entry name" value="ARGININE EXPORTER PROTEIN ARGO-RELATED"/>
    <property type="match status" value="1"/>
</dbReference>
<keyword evidence="5 6" id="KW-0472">Membrane</keyword>
<dbReference type="AlphaFoldDB" id="A0A6J5AW90"/>
<proteinExistence type="predicted"/>
<protein>
    <submittedName>
        <fullName evidence="7">Homoserine/homoserine lactone efflux protein</fullName>
    </submittedName>
</protein>
<gene>
    <name evidence="7" type="primary">rhtB_6</name>
    <name evidence="7" type="ORF">LMG26845_04272</name>
</gene>
<dbReference type="GeneID" id="92900152"/>
<dbReference type="EMBL" id="CADIJR010000049">
    <property type="protein sequence ID" value="CAB3681081.1"/>
    <property type="molecule type" value="Genomic_DNA"/>
</dbReference>
<organism evidence="7 8">
    <name type="scientific">Achromobacter insuavis</name>
    <dbReference type="NCBI Taxonomy" id="1287735"/>
    <lineage>
        <taxon>Bacteria</taxon>
        <taxon>Pseudomonadati</taxon>
        <taxon>Pseudomonadota</taxon>
        <taxon>Betaproteobacteria</taxon>
        <taxon>Burkholderiales</taxon>
        <taxon>Alcaligenaceae</taxon>
        <taxon>Achromobacter</taxon>
    </lineage>
</organism>
<feature type="transmembrane region" description="Helical" evidence="6">
    <location>
        <begin position="182"/>
        <end position="200"/>
    </location>
</feature>
<evidence type="ECO:0000313" key="7">
    <source>
        <dbReference type="EMBL" id="CAB3681081.1"/>
    </source>
</evidence>
<dbReference type="PANTHER" id="PTHR30086">
    <property type="entry name" value="ARGININE EXPORTER PROTEIN ARGO"/>
    <property type="match status" value="1"/>
</dbReference>
<dbReference type="RefSeq" id="WP_054433492.1">
    <property type="nucleotide sequence ID" value="NZ_CADIJR010000049.1"/>
</dbReference>
<evidence type="ECO:0000256" key="2">
    <source>
        <dbReference type="ARBA" id="ARBA00022475"/>
    </source>
</evidence>
<evidence type="ECO:0000256" key="3">
    <source>
        <dbReference type="ARBA" id="ARBA00022692"/>
    </source>
</evidence>
<evidence type="ECO:0000256" key="1">
    <source>
        <dbReference type="ARBA" id="ARBA00004651"/>
    </source>
</evidence>
<evidence type="ECO:0000256" key="5">
    <source>
        <dbReference type="ARBA" id="ARBA00023136"/>
    </source>
</evidence>
<dbReference type="Pfam" id="PF01810">
    <property type="entry name" value="LysE"/>
    <property type="match status" value="1"/>
</dbReference>
<evidence type="ECO:0000256" key="4">
    <source>
        <dbReference type="ARBA" id="ARBA00022989"/>
    </source>
</evidence>
<dbReference type="Proteomes" id="UP000507979">
    <property type="component" value="Unassembled WGS sequence"/>
</dbReference>
<feature type="transmembrane region" description="Helical" evidence="6">
    <location>
        <begin position="72"/>
        <end position="92"/>
    </location>
</feature>
<keyword evidence="8" id="KW-1185">Reference proteome</keyword>
<dbReference type="GO" id="GO:0005886">
    <property type="term" value="C:plasma membrane"/>
    <property type="evidence" value="ECO:0007669"/>
    <property type="project" value="UniProtKB-SubCell"/>
</dbReference>